<dbReference type="InterPro" id="IPR001537">
    <property type="entry name" value="SpoU_MeTrfase"/>
</dbReference>
<keyword evidence="7" id="KW-0809">Transit peptide</keyword>
<evidence type="ECO:0000313" key="11">
    <source>
        <dbReference type="EMBL" id="KHN73675.1"/>
    </source>
</evidence>
<evidence type="ECO:0000259" key="10">
    <source>
        <dbReference type="SMART" id="SM00967"/>
    </source>
</evidence>
<keyword evidence="6" id="KW-0949">S-adenosyl-L-methionine</keyword>
<dbReference type="SUPFAM" id="SSF55315">
    <property type="entry name" value="L30e-like"/>
    <property type="match status" value="1"/>
</dbReference>
<keyword evidence="5 11" id="KW-0808">Transferase</keyword>
<dbReference type="InterPro" id="IPR029026">
    <property type="entry name" value="tRNA_m1G_MTases_N"/>
</dbReference>
<accession>A0A0B2UXT4</accession>
<dbReference type="EMBL" id="JPKZ01003092">
    <property type="protein sequence ID" value="KHN73675.1"/>
    <property type="molecule type" value="Genomic_DNA"/>
</dbReference>
<dbReference type="GO" id="GO:0016435">
    <property type="term" value="F:rRNA (guanine) methyltransferase activity"/>
    <property type="evidence" value="ECO:0007669"/>
    <property type="project" value="TreeGrafter"/>
</dbReference>
<comment type="similarity">
    <text evidence="2">Belongs to the class IV-like SAM-binding methyltransferase superfamily. RNA methyltransferase TrmH family.</text>
</comment>
<evidence type="ECO:0000256" key="1">
    <source>
        <dbReference type="ARBA" id="ARBA00004173"/>
    </source>
</evidence>
<keyword evidence="8" id="KW-0496">Mitochondrion</keyword>
<dbReference type="InterPro" id="IPR047261">
    <property type="entry name" value="MRM1_MeTrfase_dom"/>
</dbReference>
<sequence>MISTCVLKWRKGLILELRRTAIDLLKIYAEKNVRRNALSKEYDQFSSAFSKARAAGVDVNSYCKRNRTVLVPKVKGEIVYGTYPVLEAFRAKRRRIYKAFIKASVLGRTKRDDNIAKQILRLANDVGVEVKTLSADQLDVLTDYQIHNGLCIDATPLTYEQLGDEHISAANIFLYLDRVLDPGNIGAIVRSCFYFDIDGVIMARDLGPKTPTPAMSKASAGALERFPIYNIEEFASFHERMRNIGFKFIGTADENSAVAKGYQSPIRLCDFRQTKDKTVVILGDEGRGVSSEILDQCDYIVQIPSPKKEYAECSVKSLNVSVSAAILLYYLSIKK</sequence>
<dbReference type="AlphaFoldDB" id="A0A0B2UXT4"/>
<evidence type="ECO:0000256" key="4">
    <source>
        <dbReference type="ARBA" id="ARBA00022603"/>
    </source>
</evidence>
<evidence type="ECO:0000313" key="12">
    <source>
        <dbReference type="Proteomes" id="UP000031036"/>
    </source>
</evidence>
<dbReference type="InterPro" id="IPR013123">
    <property type="entry name" value="SpoU_subst-bd"/>
</dbReference>
<comment type="subcellular location">
    <subcellularLocation>
        <location evidence="1">Mitochondrion</location>
    </subcellularLocation>
</comment>
<dbReference type="PANTHER" id="PTHR46103:SF1">
    <property type="entry name" value="RRNA METHYLTRANSFERASE 1, MITOCHONDRIAL"/>
    <property type="match status" value="1"/>
</dbReference>
<dbReference type="InterPro" id="IPR029064">
    <property type="entry name" value="Ribosomal_eL30-like_sf"/>
</dbReference>
<gene>
    <name evidence="11" type="primary">MRM1</name>
    <name evidence="11" type="ORF">Tcan_13050</name>
</gene>
<keyword evidence="4 11" id="KW-0489">Methyltransferase</keyword>
<dbReference type="Gene3D" id="3.30.1330.30">
    <property type="match status" value="1"/>
</dbReference>
<dbReference type="Proteomes" id="UP000031036">
    <property type="component" value="Unassembled WGS sequence"/>
</dbReference>
<evidence type="ECO:0000256" key="8">
    <source>
        <dbReference type="ARBA" id="ARBA00023128"/>
    </source>
</evidence>
<evidence type="ECO:0000256" key="7">
    <source>
        <dbReference type="ARBA" id="ARBA00022946"/>
    </source>
</evidence>
<feature type="domain" description="RNA 2-O ribose methyltransferase substrate binding" evidence="10">
    <location>
        <begin position="78"/>
        <end position="160"/>
    </location>
</feature>
<dbReference type="SMART" id="SM00967">
    <property type="entry name" value="SpoU_sub_bind"/>
    <property type="match status" value="1"/>
</dbReference>
<dbReference type="Pfam" id="PF08032">
    <property type="entry name" value="SpoU_sub_bind"/>
    <property type="match status" value="1"/>
</dbReference>
<evidence type="ECO:0000256" key="6">
    <source>
        <dbReference type="ARBA" id="ARBA00022691"/>
    </source>
</evidence>
<dbReference type="OMA" id="QVPPYEY"/>
<proteinExistence type="inferred from homology"/>
<dbReference type="OrthoDB" id="270651at2759"/>
<dbReference type="InterPro" id="IPR029028">
    <property type="entry name" value="Alpha/beta_knot_MTases"/>
</dbReference>
<protein>
    <recommendedName>
        <fullName evidence="9">rRNA methyltransferase 1, mitochondrial</fullName>
    </recommendedName>
</protein>
<name>A0A0B2UXT4_TOXCA</name>
<dbReference type="GO" id="GO:0003723">
    <property type="term" value="F:RNA binding"/>
    <property type="evidence" value="ECO:0007669"/>
    <property type="project" value="InterPro"/>
</dbReference>
<evidence type="ECO:0000256" key="9">
    <source>
        <dbReference type="ARBA" id="ARBA00034881"/>
    </source>
</evidence>
<organism evidence="11 12">
    <name type="scientific">Toxocara canis</name>
    <name type="common">Canine roundworm</name>
    <dbReference type="NCBI Taxonomy" id="6265"/>
    <lineage>
        <taxon>Eukaryota</taxon>
        <taxon>Metazoa</taxon>
        <taxon>Ecdysozoa</taxon>
        <taxon>Nematoda</taxon>
        <taxon>Chromadorea</taxon>
        <taxon>Rhabditida</taxon>
        <taxon>Spirurina</taxon>
        <taxon>Ascaridomorpha</taxon>
        <taxon>Ascaridoidea</taxon>
        <taxon>Toxocaridae</taxon>
        <taxon>Toxocara</taxon>
    </lineage>
</organism>
<evidence type="ECO:0000256" key="5">
    <source>
        <dbReference type="ARBA" id="ARBA00022679"/>
    </source>
</evidence>
<dbReference type="STRING" id="6265.A0A0B2UXT4"/>
<reference evidence="11 12" key="1">
    <citation type="submission" date="2014-11" db="EMBL/GenBank/DDBJ databases">
        <title>Genetic blueprint of the zoonotic pathogen Toxocara canis.</title>
        <authorList>
            <person name="Zhu X.-Q."/>
            <person name="Korhonen P.K."/>
            <person name="Cai H."/>
            <person name="Young N.D."/>
            <person name="Nejsum P."/>
            <person name="von Samson-Himmelstjerna G."/>
            <person name="Boag P.R."/>
            <person name="Tan P."/>
            <person name="Li Q."/>
            <person name="Min J."/>
            <person name="Yang Y."/>
            <person name="Wang X."/>
            <person name="Fang X."/>
            <person name="Hall R.S."/>
            <person name="Hofmann A."/>
            <person name="Sternberg P.W."/>
            <person name="Jex A.R."/>
            <person name="Gasser R.B."/>
        </authorList>
    </citation>
    <scope>NUCLEOTIDE SEQUENCE [LARGE SCALE GENOMIC DNA]</scope>
    <source>
        <strain evidence="11">PN_DK_2014</strain>
    </source>
</reference>
<keyword evidence="3" id="KW-0698">rRNA processing</keyword>
<comment type="caution">
    <text evidence="11">The sequence shown here is derived from an EMBL/GenBank/DDBJ whole genome shotgun (WGS) entry which is preliminary data.</text>
</comment>
<dbReference type="GO" id="GO:0005739">
    <property type="term" value="C:mitochondrion"/>
    <property type="evidence" value="ECO:0007669"/>
    <property type="project" value="UniProtKB-SubCell"/>
</dbReference>
<dbReference type="InterPro" id="IPR047182">
    <property type="entry name" value="MRM1"/>
</dbReference>
<dbReference type="Pfam" id="PF00588">
    <property type="entry name" value="SpoU_methylase"/>
    <property type="match status" value="1"/>
</dbReference>
<dbReference type="PANTHER" id="PTHR46103">
    <property type="entry name" value="RRNA METHYLTRANSFERASE 1, MITOCHONDRIAL"/>
    <property type="match status" value="1"/>
</dbReference>
<evidence type="ECO:0000256" key="3">
    <source>
        <dbReference type="ARBA" id="ARBA00022552"/>
    </source>
</evidence>
<evidence type="ECO:0000256" key="2">
    <source>
        <dbReference type="ARBA" id="ARBA00007228"/>
    </source>
</evidence>
<dbReference type="CDD" id="cd18105">
    <property type="entry name" value="SpoU-like_MRM1"/>
    <property type="match status" value="1"/>
</dbReference>
<dbReference type="SUPFAM" id="SSF75217">
    <property type="entry name" value="alpha/beta knot"/>
    <property type="match status" value="1"/>
</dbReference>
<keyword evidence="12" id="KW-1185">Reference proteome</keyword>
<dbReference type="Gene3D" id="3.40.1280.10">
    <property type="match status" value="1"/>
</dbReference>